<organism evidence="1 2">
    <name type="scientific">Fusarium decemcellulare</name>
    <dbReference type="NCBI Taxonomy" id="57161"/>
    <lineage>
        <taxon>Eukaryota</taxon>
        <taxon>Fungi</taxon>
        <taxon>Dikarya</taxon>
        <taxon>Ascomycota</taxon>
        <taxon>Pezizomycotina</taxon>
        <taxon>Sordariomycetes</taxon>
        <taxon>Hypocreomycetidae</taxon>
        <taxon>Hypocreales</taxon>
        <taxon>Nectriaceae</taxon>
        <taxon>Fusarium</taxon>
        <taxon>Fusarium decemcellulare species complex</taxon>
    </lineage>
</organism>
<comment type="caution">
    <text evidence="1">The sequence shown here is derived from an EMBL/GenBank/DDBJ whole genome shotgun (WGS) entry which is preliminary data.</text>
</comment>
<name>A0ACC1RZP1_9HYPO</name>
<sequence>MASESPNPAWHPATMPNNSDSVSSTEAPADAAQATSSTTEPAVQPNESTAQNTESRHEHKSSEGGDAANAWLSQDGDDAGDSWLASADAAPQQSQDEELPSEAAPEQPETQTASPSKAPTSQHSSSMSFARTVSHEITFGDDDDGDWNLSRTDTDPFKFMPPSDRTNSFPVVPPMHSSPETPDQHPLPSNQALDVLEETEKDADAEEQEYQQQGASNGLDTPRRGHSSSVSIGGDLKSPEGQASDERYEEGLPLISQPVEETTEQPSSEATGAFADSFNDESATGDDFFSQAQQPTTNATSDEQHIPSLERKSTMQVMDSTNTGAFSRQSTIEETPEEDEELTQAEQPATNQAGTSGKEDLSSKWEQAFADDEDDDFLLEDNATGDKQVDPAAFFGSDDEASGI</sequence>
<gene>
    <name evidence="1" type="ORF">NM208_g9953</name>
</gene>
<dbReference type="EMBL" id="JANRMS010001341">
    <property type="protein sequence ID" value="KAJ3529006.1"/>
    <property type="molecule type" value="Genomic_DNA"/>
</dbReference>
<accession>A0ACC1RZP1</accession>
<dbReference type="Proteomes" id="UP001148629">
    <property type="component" value="Unassembled WGS sequence"/>
</dbReference>
<reference evidence="1" key="1">
    <citation type="submission" date="2022-08" db="EMBL/GenBank/DDBJ databases">
        <title>Genome Sequence of Fusarium decemcellulare.</title>
        <authorList>
            <person name="Buettner E."/>
        </authorList>
    </citation>
    <scope>NUCLEOTIDE SEQUENCE</scope>
    <source>
        <strain evidence="1">Babe19</strain>
    </source>
</reference>
<evidence type="ECO:0000313" key="2">
    <source>
        <dbReference type="Proteomes" id="UP001148629"/>
    </source>
</evidence>
<protein>
    <submittedName>
        <fullName evidence="1">Uncharacterized protein</fullName>
    </submittedName>
</protein>
<proteinExistence type="predicted"/>
<keyword evidence="2" id="KW-1185">Reference proteome</keyword>
<evidence type="ECO:0000313" key="1">
    <source>
        <dbReference type="EMBL" id="KAJ3529006.1"/>
    </source>
</evidence>